<dbReference type="NCBIfam" id="TIGR00377">
    <property type="entry name" value="ant_ant_sig"/>
    <property type="match status" value="1"/>
</dbReference>
<dbReference type="InterPro" id="IPR003658">
    <property type="entry name" value="Anti-sigma_ant"/>
</dbReference>
<dbReference type="PROSITE" id="PS50801">
    <property type="entry name" value="STAS"/>
    <property type="match status" value="1"/>
</dbReference>
<name>A0A1I6G2Q7_9RHOB</name>
<reference evidence="5" key="1">
    <citation type="submission" date="2016-10" db="EMBL/GenBank/DDBJ databases">
        <authorList>
            <person name="Varghese N."/>
            <person name="Submissions S."/>
        </authorList>
    </citation>
    <scope>NUCLEOTIDE SEQUENCE [LARGE SCALE GENOMIC DNA]</scope>
    <source>
        <strain evidence="5">DSM 26921</strain>
    </source>
</reference>
<evidence type="ECO:0000313" key="5">
    <source>
        <dbReference type="Proteomes" id="UP000199658"/>
    </source>
</evidence>
<comment type="similarity">
    <text evidence="1 2">Belongs to the anti-sigma-factor antagonist family.</text>
</comment>
<dbReference type="GO" id="GO:0043856">
    <property type="term" value="F:anti-sigma factor antagonist activity"/>
    <property type="evidence" value="ECO:0007669"/>
    <property type="project" value="InterPro"/>
</dbReference>
<dbReference type="InterPro" id="IPR036513">
    <property type="entry name" value="STAS_dom_sf"/>
</dbReference>
<evidence type="ECO:0000313" key="4">
    <source>
        <dbReference type="EMBL" id="SFR36469.1"/>
    </source>
</evidence>
<protein>
    <recommendedName>
        <fullName evidence="2">Anti-sigma factor antagonist</fullName>
    </recommendedName>
</protein>
<dbReference type="PANTHER" id="PTHR33495">
    <property type="entry name" value="ANTI-SIGMA FACTOR ANTAGONIST TM_1081-RELATED-RELATED"/>
    <property type="match status" value="1"/>
</dbReference>
<evidence type="ECO:0000256" key="1">
    <source>
        <dbReference type="ARBA" id="ARBA00009013"/>
    </source>
</evidence>
<keyword evidence="5" id="KW-1185">Reference proteome</keyword>
<dbReference type="Proteomes" id="UP000199658">
    <property type="component" value="Unassembled WGS sequence"/>
</dbReference>
<dbReference type="RefSeq" id="WP_090212792.1">
    <property type="nucleotide sequence ID" value="NZ_FOYO01000001.1"/>
</dbReference>
<accession>A0A1I6G2Q7</accession>
<sequence length="117" mass="12282">MMQTHQTSSGVLVLTLTATRIDAACAVHFKDDFREAVAAHSGRVVMNLAGVTFMDSSGLGAMVAALKALGGRKLELCNLTAAVDKVFRLTRMDKVFVMHEDLDQALASGGSKGADAA</sequence>
<dbReference type="Gene3D" id="3.30.750.24">
    <property type="entry name" value="STAS domain"/>
    <property type="match status" value="1"/>
</dbReference>
<dbReference type="EMBL" id="FOYO01000001">
    <property type="protein sequence ID" value="SFR36469.1"/>
    <property type="molecule type" value="Genomic_DNA"/>
</dbReference>
<dbReference type="STRING" id="670154.SAMN04488002_0795"/>
<dbReference type="AlphaFoldDB" id="A0A1I6G2Q7"/>
<dbReference type="SUPFAM" id="SSF52091">
    <property type="entry name" value="SpoIIaa-like"/>
    <property type="match status" value="1"/>
</dbReference>
<feature type="domain" description="STAS" evidence="3">
    <location>
        <begin position="21"/>
        <end position="109"/>
    </location>
</feature>
<dbReference type="CDD" id="cd07043">
    <property type="entry name" value="STAS_anti-anti-sigma_factors"/>
    <property type="match status" value="1"/>
</dbReference>
<organism evidence="4 5">
    <name type="scientific">Litoreibacter janthinus</name>
    <dbReference type="NCBI Taxonomy" id="670154"/>
    <lineage>
        <taxon>Bacteria</taxon>
        <taxon>Pseudomonadati</taxon>
        <taxon>Pseudomonadota</taxon>
        <taxon>Alphaproteobacteria</taxon>
        <taxon>Rhodobacterales</taxon>
        <taxon>Roseobacteraceae</taxon>
        <taxon>Litoreibacter</taxon>
    </lineage>
</organism>
<dbReference type="OrthoDB" id="9796076at2"/>
<dbReference type="PANTHER" id="PTHR33495:SF2">
    <property type="entry name" value="ANTI-SIGMA FACTOR ANTAGONIST TM_1081-RELATED"/>
    <property type="match status" value="1"/>
</dbReference>
<dbReference type="InterPro" id="IPR002645">
    <property type="entry name" value="STAS_dom"/>
</dbReference>
<gene>
    <name evidence="4" type="ORF">SAMN04488002_0795</name>
</gene>
<evidence type="ECO:0000256" key="2">
    <source>
        <dbReference type="RuleBase" id="RU003749"/>
    </source>
</evidence>
<proteinExistence type="inferred from homology"/>
<dbReference type="Pfam" id="PF01740">
    <property type="entry name" value="STAS"/>
    <property type="match status" value="1"/>
</dbReference>
<evidence type="ECO:0000259" key="3">
    <source>
        <dbReference type="PROSITE" id="PS50801"/>
    </source>
</evidence>